<feature type="domain" description="Ribbon-helix-helix protein CopG" evidence="1">
    <location>
        <begin position="2"/>
        <end position="38"/>
    </location>
</feature>
<accession>A0A6H1ZI35</accession>
<dbReference type="GO" id="GO:0006355">
    <property type="term" value="P:regulation of DNA-templated transcription"/>
    <property type="evidence" value="ECO:0007669"/>
    <property type="project" value="InterPro"/>
</dbReference>
<dbReference type="InterPro" id="IPR002145">
    <property type="entry name" value="CopG"/>
</dbReference>
<dbReference type="EMBL" id="MT141331">
    <property type="protein sequence ID" value="QJA58608.1"/>
    <property type="molecule type" value="Genomic_DNA"/>
</dbReference>
<evidence type="ECO:0000313" key="3">
    <source>
        <dbReference type="EMBL" id="QJA58608.1"/>
    </source>
</evidence>
<dbReference type="AlphaFoldDB" id="A0A6H1ZI35"/>
<dbReference type="InterPro" id="IPR010985">
    <property type="entry name" value="Ribbon_hlx_hlx"/>
</dbReference>
<organism evidence="2">
    <name type="scientific">viral metagenome</name>
    <dbReference type="NCBI Taxonomy" id="1070528"/>
    <lineage>
        <taxon>unclassified sequences</taxon>
        <taxon>metagenomes</taxon>
        <taxon>organismal metagenomes</taxon>
    </lineage>
</organism>
<evidence type="ECO:0000313" key="4">
    <source>
        <dbReference type="EMBL" id="QJA77950.1"/>
    </source>
</evidence>
<sequence length="73" mass="8412">MKRILIQLTDNQIIDLERKAYATGNSRSAVIRTALNEYFINHDKGQSEQVVDYDEMKETIEKLSKIPKSARGK</sequence>
<protein>
    <submittedName>
        <fullName evidence="2">Putative ribbon-helix-helix protein repressor</fullName>
    </submittedName>
</protein>
<dbReference type="EMBL" id="MT142312">
    <property type="protein sequence ID" value="QJA77950.1"/>
    <property type="molecule type" value="Genomic_DNA"/>
</dbReference>
<dbReference type="EMBL" id="MT144031">
    <property type="protein sequence ID" value="QJA47091.1"/>
    <property type="molecule type" value="Genomic_DNA"/>
</dbReference>
<proteinExistence type="predicted"/>
<dbReference type="SUPFAM" id="SSF47598">
    <property type="entry name" value="Ribbon-helix-helix"/>
    <property type="match status" value="1"/>
</dbReference>
<name>A0A6H1ZI35_9ZZZZ</name>
<dbReference type="EMBL" id="MT144664">
    <property type="protein sequence ID" value="QJH96837.1"/>
    <property type="molecule type" value="Genomic_DNA"/>
</dbReference>
<gene>
    <name evidence="4" type="ORF">MM415A01179_0002</name>
    <name evidence="3" type="ORF">MM415B01434_0018</name>
    <name evidence="2" type="ORF">TM448A00603_0005</name>
    <name evidence="5" type="ORF">TM448B00839_0016</name>
</gene>
<dbReference type="CDD" id="cd21631">
    <property type="entry name" value="RHH_CopG_NikR-like"/>
    <property type="match status" value="1"/>
</dbReference>
<dbReference type="InterPro" id="IPR013321">
    <property type="entry name" value="Arc_rbn_hlx_hlx"/>
</dbReference>
<evidence type="ECO:0000259" key="1">
    <source>
        <dbReference type="Pfam" id="PF01402"/>
    </source>
</evidence>
<reference evidence="2" key="1">
    <citation type="submission" date="2020-03" db="EMBL/GenBank/DDBJ databases">
        <title>The deep terrestrial virosphere.</title>
        <authorList>
            <person name="Holmfeldt K."/>
            <person name="Nilsson E."/>
            <person name="Simone D."/>
            <person name="Lopez-Fernandez M."/>
            <person name="Wu X."/>
            <person name="de Brujin I."/>
            <person name="Lundin D."/>
            <person name="Andersson A."/>
            <person name="Bertilsson S."/>
            <person name="Dopson M."/>
        </authorList>
    </citation>
    <scope>NUCLEOTIDE SEQUENCE</scope>
    <source>
        <strain evidence="4">MM415A01179</strain>
        <strain evidence="3">MM415B01434</strain>
        <strain evidence="2">TM448A00603</strain>
        <strain evidence="5">TM448B00839</strain>
    </source>
</reference>
<evidence type="ECO:0000313" key="2">
    <source>
        <dbReference type="EMBL" id="QJA47091.1"/>
    </source>
</evidence>
<dbReference type="Gene3D" id="1.10.1220.10">
    <property type="entry name" value="Met repressor-like"/>
    <property type="match status" value="1"/>
</dbReference>
<dbReference type="Pfam" id="PF01402">
    <property type="entry name" value="RHH_1"/>
    <property type="match status" value="1"/>
</dbReference>
<evidence type="ECO:0000313" key="5">
    <source>
        <dbReference type="EMBL" id="QJH96837.1"/>
    </source>
</evidence>